<gene>
    <name evidence="1" type="ORF">MICPUN_109185</name>
</gene>
<dbReference type="AlphaFoldDB" id="C1EEJ8"/>
<dbReference type="EMBL" id="CP001330">
    <property type="protein sequence ID" value="ACO66548.1"/>
    <property type="molecule type" value="Genomic_DNA"/>
</dbReference>
<evidence type="ECO:0000313" key="1">
    <source>
        <dbReference type="EMBL" id="ACO66548.1"/>
    </source>
</evidence>
<keyword evidence="2" id="KW-1185">Reference proteome</keyword>
<dbReference type="RefSeq" id="XP_002505290.1">
    <property type="nucleotide sequence ID" value="XM_002505244.1"/>
</dbReference>
<dbReference type="Proteomes" id="UP000002009">
    <property type="component" value="Chromosome 11"/>
</dbReference>
<name>C1EEJ8_MICCC</name>
<evidence type="ECO:0000313" key="2">
    <source>
        <dbReference type="Proteomes" id="UP000002009"/>
    </source>
</evidence>
<dbReference type="KEGG" id="mis:MICPUN_109185"/>
<protein>
    <submittedName>
        <fullName evidence="1">Uncharacterized protein</fullName>
    </submittedName>
</protein>
<reference evidence="1 2" key="1">
    <citation type="journal article" date="2009" name="Science">
        <title>Green evolution and dynamic adaptations revealed by genomes of the marine picoeukaryotes Micromonas.</title>
        <authorList>
            <person name="Worden A.Z."/>
            <person name="Lee J.H."/>
            <person name="Mock T."/>
            <person name="Rouze P."/>
            <person name="Simmons M.P."/>
            <person name="Aerts A.L."/>
            <person name="Allen A.E."/>
            <person name="Cuvelier M.L."/>
            <person name="Derelle E."/>
            <person name="Everett M.V."/>
            <person name="Foulon E."/>
            <person name="Grimwood J."/>
            <person name="Gundlach H."/>
            <person name="Henrissat B."/>
            <person name="Napoli C."/>
            <person name="McDonald S.M."/>
            <person name="Parker M.S."/>
            <person name="Rombauts S."/>
            <person name="Salamov A."/>
            <person name="Von Dassow P."/>
            <person name="Badger J.H."/>
            <person name="Coutinho P.M."/>
            <person name="Demir E."/>
            <person name="Dubchak I."/>
            <person name="Gentemann C."/>
            <person name="Eikrem W."/>
            <person name="Gready J.E."/>
            <person name="John U."/>
            <person name="Lanier W."/>
            <person name="Lindquist E.A."/>
            <person name="Lucas S."/>
            <person name="Mayer K.F."/>
            <person name="Moreau H."/>
            <person name="Not F."/>
            <person name="Otillar R."/>
            <person name="Panaud O."/>
            <person name="Pangilinan J."/>
            <person name="Paulsen I."/>
            <person name="Piegu B."/>
            <person name="Poliakov A."/>
            <person name="Robbens S."/>
            <person name="Schmutz J."/>
            <person name="Toulza E."/>
            <person name="Wyss T."/>
            <person name="Zelensky A."/>
            <person name="Zhou K."/>
            <person name="Armbrust E.V."/>
            <person name="Bhattacharya D."/>
            <person name="Goodenough U.W."/>
            <person name="Van de Peer Y."/>
            <person name="Grigoriev I.V."/>
        </authorList>
    </citation>
    <scope>NUCLEOTIDE SEQUENCE [LARGE SCALE GENOMIC DNA]</scope>
    <source>
        <strain evidence="2">RCC299 / NOUM17</strain>
    </source>
</reference>
<dbReference type="GeneID" id="8247412"/>
<accession>C1EEJ8</accession>
<sequence length="57" mass="6851">MSICRGSRLLLIGYQKQSLDVPRCPWDDQGFPSQHDLGRWTWWAWDWNESSWWTPVA</sequence>
<proteinExistence type="predicted"/>
<organism evidence="1 2">
    <name type="scientific">Micromonas commoda (strain RCC299 / NOUM17 / CCMP2709)</name>
    <name type="common">Picoplanktonic green alga</name>
    <dbReference type="NCBI Taxonomy" id="296587"/>
    <lineage>
        <taxon>Eukaryota</taxon>
        <taxon>Viridiplantae</taxon>
        <taxon>Chlorophyta</taxon>
        <taxon>Mamiellophyceae</taxon>
        <taxon>Mamiellales</taxon>
        <taxon>Mamiellaceae</taxon>
        <taxon>Micromonas</taxon>
    </lineage>
</organism>
<dbReference type="InParanoid" id="C1EEJ8"/>